<evidence type="ECO:0000313" key="2">
    <source>
        <dbReference type="EMBL" id="CAE7823788.1"/>
    </source>
</evidence>
<dbReference type="Proteomes" id="UP000601435">
    <property type="component" value="Unassembled WGS sequence"/>
</dbReference>
<dbReference type="OrthoDB" id="422491at2759"/>
<feature type="non-terminal residue" evidence="2">
    <location>
        <position position="1"/>
    </location>
</feature>
<protein>
    <submittedName>
        <fullName evidence="2">Uncharacterized protein</fullName>
    </submittedName>
</protein>
<feature type="compositionally biased region" description="Basic and acidic residues" evidence="1">
    <location>
        <begin position="312"/>
        <end position="321"/>
    </location>
</feature>
<organism evidence="2 3">
    <name type="scientific">Symbiodinium necroappetens</name>
    <dbReference type="NCBI Taxonomy" id="1628268"/>
    <lineage>
        <taxon>Eukaryota</taxon>
        <taxon>Sar</taxon>
        <taxon>Alveolata</taxon>
        <taxon>Dinophyceae</taxon>
        <taxon>Suessiales</taxon>
        <taxon>Symbiodiniaceae</taxon>
        <taxon>Symbiodinium</taxon>
    </lineage>
</organism>
<proteinExistence type="predicted"/>
<gene>
    <name evidence="2" type="ORF">SNEC2469_LOCUS24546</name>
</gene>
<accession>A0A812ZF52</accession>
<comment type="caution">
    <text evidence="2">The sequence shown here is derived from an EMBL/GenBank/DDBJ whole genome shotgun (WGS) entry which is preliminary data.</text>
</comment>
<evidence type="ECO:0000313" key="3">
    <source>
        <dbReference type="Proteomes" id="UP000601435"/>
    </source>
</evidence>
<sequence length="342" mass="38615">MYSIIQSAFDEGAPGVKPWILKRPTQLDLGRAYLFKAAGKLQVDMSEAFESRKHPFYVDGKKVLDYTRINWASQISLKALGEEIKNKTADGCAVIIAACDVKDVGEVKRVVRAHNGAKELQGSHGRAKFAFMPLFEEPPKREAEGVKRYRWYSFYRFSVMAKMQIAVDEGATRLKLLGMQPDDGNAMTVQEYPALEEDLFEARSNRKYPFIEVDGEKLLLEAEDFTMERVRLENFRPKSFLDEHTKDLGSVIIVSATDADGRKAAEVLQAFHARHKGARQVMRAWATAEETRGRPTYATQEEHRGSQGHPPLHHDKAKEGTGKATTSTQDFTNVLYSLPEEE</sequence>
<name>A0A812ZF52_9DINO</name>
<evidence type="ECO:0000256" key="1">
    <source>
        <dbReference type="SAM" id="MobiDB-lite"/>
    </source>
</evidence>
<feature type="region of interest" description="Disordered" evidence="1">
    <location>
        <begin position="289"/>
        <end position="331"/>
    </location>
</feature>
<reference evidence="2" key="1">
    <citation type="submission" date="2021-02" db="EMBL/GenBank/DDBJ databases">
        <authorList>
            <person name="Dougan E. K."/>
            <person name="Rhodes N."/>
            <person name="Thang M."/>
            <person name="Chan C."/>
        </authorList>
    </citation>
    <scope>NUCLEOTIDE SEQUENCE</scope>
</reference>
<dbReference type="EMBL" id="CAJNJA010047371">
    <property type="protein sequence ID" value="CAE7823788.1"/>
    <property type="molecule type" value="Genomic_DNA"/>
</dbReference>
<dbReference type="AlphaFoldDB" id="A0A812ZF52"/>
<keyword evidence="3" id="KW-1185">Reference proteome</keyword>